<dbReference type="AlphaFoldDB" id="A0A1R0GSM7"/>
<dbReference type="Proteomes" id="UP000187455">
    <property type="component" value="Unassembled WGS sequence"/>
</dbReference>
<keyword evidence="3" id="KW-1185">Reference proteome</keyword>
<proteinExistence type="predicted"/>
<name>A0A1R0GSM7_9FUNG</name>
<feature type="compositionally biased region" description="Polar residues" evidence="1">
    <location>
        <begin position="62"/>
        <end position="77"/>
    </location>
</feature>
<dbReference type="EMBL" id="LSSL01003986">
    <property type="protein sequence ID" value="OLY79907.1"/>
    <property type="molecule type" value="Genomic_DNA"/>
</dbReference>
<evidence type="ECO:0000256" key="1">
    <source>
        <dbReference type="SAM" id="MobiDB-lite"/>
    </source>
</evidence>
<gene>
    <name evidence="2" type="ORF">AYI68_g6012</name>
</gene>
<organism evidence="2 3">
    <name type="scientific">Smittium mucronatum</name>
    <dbReference type="NCBI Taxonomy" id="133383"/>
    <lineage>
        <taxon>Eukaryota</taxon>
        <taxon>Fungi</taxon>
        <taxon>Fungi incertae sedis</taxon>
        <taxon>Zoopagomycota</taxon>
        <taxon>Kickxellomycotina</taxon>
        <taxon>Harpellomycetes</taxon>
        <taxon>Harpellales</taxon>
        <taxon>Legeriomycetaceae</taxon>
        <taxon>Smittium</taxon>
    </lineage>
</organism>
<reference evidence="2 3" key="1">
    <citation type="journal article" date="2016" name="Mol. Biol. Evol.">
        <title>Genome-Wide Survey of Gut Fungi (Harpellales) Reveals the First Horizontally Transferred Ubiquitin Gene from a Mosquito Host.</title>
        <authorList>
            <person name="Wang Y."/>
            <person name="White M.M."/>
            <person name="Kvist S."/>
            <person name="Moncalvo J.M."/>
        </authorList>
    </citation>
    <scope>NUCLEOTIDE SEQUENCE [LARGE SCALE GENOMIC DNA]</scope>
    <source>
        <strain evidence="2 3">ALG-7-W6</strain>
    </source>
</reference>
<feature type="region of interest" description="Disordered" evidence="1">
    <location>
        <begin position="44"/>
        <end position="123"/>
    </location>
</feature>
<comment type="caution">
    <text evidence="2">The sequence shown here is derived from an EMBL/GenBank/DDBJ whole genome shotgun (WGS) entry which is preliminary data.</text>
</comment>
<evidence type="ECO:0000313" key="3">
    <source>
        <dbReference type="Proteomes" id="UP000187455"/>
    </source>
</evidence>
<sequence length="123" mass="13806">MNKKKILTQVQPDFSFRDRYYPLTPPIYTLSIAPCNENTKFLYSPNGRNNRRESYRGLGSEFNESPSMEDTRYSMTGFSDKLNEGSKSSPSLRTPIEHEAEASLSLSSATSRQASTSGAYPYG</sequence>
<protein>
    <submittedName>
        <fullName evidence="2">Uncharacterized protein</fullName>
    </submittedName>
</protein>
<evidence type="ECO:0000313" key="2">
    <source>
        <dbReference type="EMBL" id="OLY79907.1"/>
    </source>
</evidence>
<feature type="compositionally biased region" description="Low complexity" evidence="1">
    <location>
        <begin position="102"/>
        <end position="123"/>
    </location>
</feature>
<accession>A0A1R0GSM7</accession>